<dbReference type="AlphaFoldDB" id="A0A0G4HBD6"/>
<dbReference type="PhylomeDB" id="A0A0G4HBD6"/>
<reference evidence="2" key="1">
    <citation type="submission" date="2014-11" db="EMBL/GenBank/DDBJ databases">
        <authorList>
            <person name="Otto D Thomas"/>
            <person name="Naeem Raeece"/>
        </authorList>
    </citation>
    <scope>NUCLEOTIDE SEQUENCE</scope>
</reference>
<feature type="region of interest" description="Disordered" evidence="1">
    <location>
        <begin position="59"/>
        <end position="93"/>
    </location>
</feature>
<organism evidence="2">
    <name type="scientific">Chromera velia CCMP2878</name>
    <dbReference type="NCBI Taxonomy" id="1169474"/>
    <lineage>
        <taxon>Eukaryota</taxon>
        <taxon>Sar</taxon>
        <taxon>Alveolata</taxon>
        <taxon>Colpodellida</taxon>
        <taxon>Chromeraceae</taxon>
        <taxon>Chromera</taxon>
    </lineage>
</organism>
<dbReference type="VEuPathDB" id="CryptoDB:Cvel_6197"/>
<protein>
    <submittedName>
        <fullName evidence="2">Uncharacterized protein</fullName>
    </submittedName>
</protein>
<proteinExistence type="predicted"/>
<evidence type="ECO:0000256" key="1">
    <source>
        <dbReference type="SAM" id="MobiDB-lite"/>
    </source>
</evidence>
<name>A0A0G4HBD6_9ALVE</name>
<gene>
    <name evidence="2" type="ORF">Cvel_6197</name>
</gene>
<evidence type="ECO:0000313" key="2">
    <source>
        <dbReference type="EMBL" id="CEM41333.1"/>
    </source>
</evidence>
<accession>A0A0G4HBD6</accession>
<dbReference type="EMBL" id="CDMZ01002213">
    <property type="protein sequence ID" value="CEM41333.1"/>
    <property type="molecule type" value="Genomic_DNA"/>
</dbReference>
<sequence length="124" mass="13267">MVETRTEKRARKKAEEAAAKTAAAVQADGQEMIVLSRKDLQSLIDSSVQKGIQQGMAALAPGGPSLSTAPVVPSPPVALSQEADEEEEEAPFAPVSSSYRYVKVDFAAVPQIKGKESIQEWVQK</sequence>